<dbReference type="GO" id="GO:0051536">
    <property type="term" value="F:iron-sulfur cluster binding"/>
    <property type="evidence" value="ECO:0007669"/>
    <property type="project" value="UniProtKB-KW"/>
</dbReference>
<dbReference type="Gene3D" id="3.20.20.70">
    <property type="entry name" value="Aldolase class I"/>
    <property type="match status" value="1"/>
</dbReference>
<sequence length="426" mass="47531">MRGENIYLEKECPQHGSFRTILWRGSPAFSTWVRPKIPVSPQNPMNRVERGCPFDCGLCPDHRQQPCCVLFDVTLRCDLACSFCFASAGKHAASGDPSLETIRTWYQRLLDAGGPFNVQLSGGEPSLRDDLPEIIALGKSMGFPFFQINTNGLRLARDPAYLGRLKQAGLSTVYLQFDGTTDEIFQKMRGGKLLELKIQTIERCAEEGLGVVLVPTLVPGINFDNLGEILRLAIEHAPTVRGVHFQPVSYFGRYPQAPRDEDRITIPEVIRAIEAQSGGRIRRESFKPSGAENALCSFHGNFVIMPDGELKALTRHHPDPCCCTPPERADEGSRKSRLVTARNWSAPKLELSNGQSRSLGGWDDFLDRIQTHSFTISGMAFQDAWNLDLERLRDCYIMQASRDSGLVPFCAYNLTDQAGHALYRPV</sequence>
<keyword evidence="3" id="KW-0408">Iron</keyword>
<dbReference type="Pfam" id="PF23545">
    <property type="entry name" value="Zn_ribbon_HMPTM"/>
    <property type="match status" value="1"/>
</dbReference>
<dbReference type="SFLD" id="SFLDS00029">
    <property type="entry name" value="Radical_SAM"/>
    <property type="match status" value="1"/>
</dbReference>
<keyword evidence="1" id="KW-0949">S-adenosyl-L-methionine</keyword>
<dbReference type="STRING" id="360412.LARV_01395"/>
<evidence type="ECO:0000256" key="3">
    <source>
        <dbReference type="ARBA" id="ARBA00023004"/>
    </source>
</evidence>
<keyword evidence="7" id="KW-1185">Reference proteome</keyword>
<dbReference type="AlphaFoldDB" id="A0A0S7BHE9"/>
<evidence type="ECO:0000259" key="5">
    <source>
        <dbReference type="PROSITE" id="PS51918"/>
    </source>
</evidence>
<name>A0A0S7BHE9_9CHLR</name>
<keyword evidence="2" id="KW-0479">Metal-binding</keyword>
<reference evidence="6" key="1">
    <citation type="submission" date="2015-07" db="EMBL/GenBank/DDBJ databases">
        <title>Draft Genome Sequences of Anaerolinea thermolimosa IMO-1, Bellilinea caldifistulae GOMI-1, Leptolinea tardivitalis YMTK-2, Levilinea saccharolytica KIBI-1,Longilinea arvoryzae KOME-1, Previously Described as Members of the Anaerolineaceae (Chloroflexi).</title>
        <authorList>
            <person name="Sekiguchi Y."/>
            <person name="Ohashi A."/>
            <person name="Matsuura N."/>
            <person name="Tourlousse M.D."/>
        </authorList>
    </citation>
    <scope>NUCLEOTIDE SEQUENCE [LARGE SCALE GENOMIC DNA]</scope>
    <source>
        <strain evidence="6">KOME-1</strain>
    </source>
</reference>
<dbReference type="Proteomes" id="UP000055060">
    <property type="component" value="Unassembled WGS sequence"/>
</dbReference>
<gene>
    <name evidence="6" type="ORF">LARV_01395</name>
</gene>
<feature type="domain" description="Radical SAM core" evidence="5">
    <location>
        <begin position="61"/>
        <end position="280"/>
    </location>
</feature>
<accession>A0A0S7BHE9</accession>
<dbReference type="NCBIfam" id="NF045646">
    <property type="entry name" value="rSAM_Se_TrsS"/>
    <property type="match status" value="1"/>
</dbReference>
<dbReference type="SFLD" id="SFLDG01100">
    <property type="entry name" value="methyltransferase_(Class_D)"/>
    <property type="match status" value="1"/>
</dbReference>
<dbReference type="SMART" id="SM00729">
    <property type="entry name" value="Elp3"/>
    <property type="match status" value="1"/>
</dbReference>
<dbReference type="GO" id="GO:0003824">
    <property type="term" value="F:catalytic activity"/>
    <property type="evidence" value="ECO:0007669"/>
    <property type="project" value="InterPro"/>
</dbReference>
<dbReference type="SUPFAM" id="SSF102114">
    <property type="entry name" value="Radical SAM enzymes"/>
    <property type="match status" value="1"/>
</dbReference>
<dbReference type="InterPro" id="IPR006638">
    <property type="entry name" value="Elp3/MiaA/NifB-like_rSAM"/>
</dbReference>
<dbReference type="CDD" id="cd01335">
    <property type="entry name" value="Radical_SAM"/>
    <property type="match status" value="1"/>
</dbReference>
<evidence type="ECO:0000313" key="6">
    <source>
        <dbReference type="EMBL" id="GAP13640.1"/>
    </source>
</evidence>
<dbReference type="InterPro" id="IPR058240">
    <property type="entry name" value="rSAM_sf"/>
</dbReference>
<dbReference type="PROSITE" id="PS51918">
    <property type="entry name" value="RADICAL_SAM"/>
    <property type="match status" value="1"/>
</dbReference>
<proteinExistence type="predicted"/>
<evidence type="ECO:0000256" key="1">
    <source>
        <dbReference type="ARBA" id="ARBA00022691"/>
    </source>
</evidence>
<dbReference type="InterPro" id="IPR013785">
    <property type="entry name" value="Aldolase_TIM"/>
</dbReference>
<evidence type="ECO:0000256" key="2">
    <source>
        <dbReference type="ARBA" id="ARBA00022723"/>
    </source>
</evidence>
<dbReference type="InterPro" id="IPR007197">
    <property type="entry name" value="rSAM"/>
</dbReference>
<dbReference type="PANTHER" id="PTHR43306">
    <property type="entry name" value="7,8-DIHYDRO-6-HYDROXYMETHYLPTERIN DIMETHYLTRANSFERASE"/>
    <property type="match status" value="1"/>
</dbReference>
<dbReference type="InterPro" id="IPR054698">
    <property type="entry name" value="rSAM_Se_TrsS"/>
</dbReference>
<organism evidence="6">
    <name type="scientific">Longilinea arvoryzae</name>
    <dbReference type="NCBI Taxonomy" id="360412"/>
    <lineage>
        <taxon>Bacteria</taxon>
        <taxon>Bacillati</taxon>
        <taxon>Chloroflexota</taxon>
        <taxon>Anaerolineae</taxon>
        <taxon>Anaerolineales</taxon>
        <taxon>Anaerolineaceae</taxon>
        <taxon>Longilinea</taxon>
    </lineage>
</organism>
<keyword evidence="4" id="KW-0411">Iron-sulfur</keyword>
<dbReference type="EMBL" id="DF967972">
    <property type="protein sequence ID" value="GAP13640.1"/>
    <property type="molecule type" value="Genomic_DNA"/>
</dbReference>
<evidence type="ECO:0000256" key="4">
    <source>
        <dbReference type="ARBA" id="ARBA00023014"/>
    </source>
</evidence>
<dbReference type="Pfam" id="PF04055">
    <property type="entry name" value="Radical_SAM"/>
    <property type="match status" value="1"/>
</dbReference>
<dbReference type="InterPro" id="IPR034474">
    <property type="entry name" value="Methyltransferase_Class_D"/>
</dbReference>
<dbReference type="InterPro" id="IPR056488">
    <property type="entry name" value="Zn_ribbon_HMPTM"/>
</dbReference>
<protein>
    <submittedName>
        <fullName evidence="6">Predicted Fe-S oxidoreductases</fullName>
    </submittedName>
</protein>
<dbReference type="GO" id="GO:0046872">
    <property type="term" value="F:metal ion binding"/>
    <property type="evidence" value="ECO:0007669"/>
    <property type="project" value="UniProtKB-KW"/>
</dbReference>
<evidence type="ECO:0000313" key="7">
    <source>
        <dbReference type="Proteomes" id="UP000055060"/>
    </source>
</evidence>
<dbReference type="PANTHER" id="PTHR43306:SF1">
    <property type="entry name" value="7,8-DIHYDRO-6-HYDROXYMETHYLPTERIN DIMETHYLTRANSFERASE"/>
    <property type="match status" value="1"/>
</dbReference>
<dbReference type="SFLD" id="SFLDG01067">
    <property type="entry name" value="SPASM/twitch_domain_containing"/>
    <property type="match status" value="1"/>
</dbReference>